<keyword evidence="5 9" id="KW-0067">ATP-binding</keyword>
<keyword evidence="8" id="KW-0539">Nucleus</keyword>
<dbReference type="FunFam" id="3.40.50.300:FF:000771">
    <property type="entry name" value="DNA mismatch repair protein"/>
    <property type="match status" value="1"/>
</dbReference>
<dbReference type="InterPro" id="IPR007695">
    <property type="entry name" value="DNA_mismatch_repair_MutS-lik_N"/>
</dbReference>
<keyword evidence="7 9" id="KW-0234">DNA repair</keyword>
<proteinExistence type="inferred from homology"/>
<dbReference type="InterPro" id="IPR036678">
    <property type="entry name" value="MutS_con_dom_sf"/>
</dbReference>
<dbReference type="EMBL" id="CAJPDQ010000019">
    <property type="protein sequence ID" value="CAF9923262.1"/>
    <property type="molecule type" value="Genomic_DNA"/>
</dbReference>
<dbReference type="FunFam" id="3.30.420.110:FF:000006">
    <property type="entry name" value="DNA mismatch repair protein"/>
    <property type="match status" value="1"/>
</dbReference>
<evidence type="ECO:0000256" key="4">
    <source>
        <dbReference type="ARBA" id="ARBA00022763"/>
    </source>
</evidence>
<dbReference type="GO" id="GO:0030983">
    <property type="term" value="F:mismatched DNA binding"/>
    <property type="evidence" value="ECO:0007669"/>
    <property type="project" value="UniProtKB-UniRule"/>
</dbReference>
<dbReference type="InterPro" id="IPR000432">
    <property type="entry name" value="DNA_mismatch_repair_MutS_C"/>
</dbReference>
<evidence type="ECO:0000256" key="11">
    <source>
        <dbReference type="SAM" id="MobiDB-lite"/>
    </source>
</evidence>
<feature type="compositionally biased region" description="Acidic residues" evidence="11">
    <location>
        <begin position="217"/>
        <end position="227"/>
    </location>
</feature>
<feature type="compositionally biased region" description="Polar residues" evidence="11">
    <location>
        <begin position="257"/>
        <end position="266"/>
    </location>
</feature>
<evidence type="ECO:0000256" key="1">
    <source>
        <dbReference type="ARBA" id="ARBA00004123"/>
    </source>
</evidence>
<dbReference type="NCBIfam" id="NF003810">
    <property type="entry name" value="PRK05399.1"/>
    <property type="match status" value="1"/>
</dbReference>
<keyword evidence="14" id="KW-1185">Reference proteome</keyword>
<evidence type="ECO:0000256" key="8">
    <source>
        <dbReference type="ARBA" id="ARBA00023242"/>
    </source>
</evidence>
<dbReference type="Gene3D" id="3.30.420.110">
    <property type="entry name" value="MutS, connector domain"/>
    <property type="match status" value="1"/>
</dbReference>
<feature type="region of interest" description="Disordered" evidence="11">
    <location>
        <begin position="48"/>
        <end position="70"/>
    </location>
</feature>
<dbReference type="FunFam" id="1.10.1420.10:FF:000019">
    <property type="entry name" value="DNA mismatch repair protein"/>
    <property type="match status" value="1"/>
</dbReference>
<dbReference type="PROSITE" id="PS00486">
    <property type="entry name" value="DNA_MISMATCH_REPAIR_2"/>
    <property type="match status" value="1"/>
</dbReference>
<dbReference type="Pfam" id="PF05188">
    <property type="entry name" value="MutS_II"/>
    <property type="match status" value="1"/>
</dbReference>
<feature type="domain" description="DNA mismatch repair proteins mutS family" evidence="12">
    <location>
        <begin position="1082"/>
        <end position="1098"/>
    </location>
</feature>
<dbReference type="PANTHER" id="PTHR11361:SF148">
    <property type="entry name" value="DNA MISMATCH REPAIR PROTEIN MSH6"/>
    <property type="match status" value="1"/>
</dbReference>
<evidence type="ECO:0000313" key="14">
    <source>
        <dbReference type="Proteomes" id="UP000664169"/>
    </source>
</evidence>
<feature type="compositionally biased region" description="Polar residues" evidence="11">
    <location>
        <begin position="238"/>
        <end position="250"/>
    </location>
</feature>
<dbReference type="GO" id="GO:0005524">
    <property type="term" value="F:ATP binding"/>
    <property type="evidence" value="ECO:0007669"/>
    <property type="project" value="UniProtKB-UniRule"/>
</dbReference>
<evidence type="ECO:0000256" key="5">
    <source>
        <dbReference type="ARBA" id="ARBA00022840"/>
    </source>
</evidence>
<dbReference type="Pfam" id="PF05190">
    <property type="entry name" value="MutS_IV"/>
    <property type="match status" value="1"/>
</dbReference>
<feature type="region of interest" description="Disordered" evidence="11">
    <location>
        <begin position="217"/>
        <end position="268"/>
    </location>
</feature>
<dbReference type="InterPro" id="IPR017261">
    <property type="entry name" value="DNA_mismatch_repair_MutS/MSH"/>
</dbReference>
<comment type="function">
    <text evidence="9 10">Component of the post-replicative DNA mismatch repair system (MMR).</text>
</comment>
<keyword evidence="4 9" id="KW-0227">DNA damage</keyword>
<comment type="subcellular location">
    <subcellularLocation>
        <location evidence="1">Nucleus</location>
    </subcellularLocation>
</comment>
<evidence type="ECO:0000313" key="13">
    <source>
        <dbReference type="EMBL" id="CAF9923262.1"/>
    </source>
</evidence>
<dbReference type="SMART" id="SM00533">
    <property type="entry name" value="MUTSd"/>
    <property type="match status" value="1"/>
</dbReference>
<comment type="caution">
    <text evidence="13">The sequence shown here is derived from an EMBL/GenBank/DDBJ whole genome shotgun (WGS) entry which is preliminary data.</text>
</comment>
<dbReference type="SUPFAM" id="SSF48334">
    <property type="entry name" value="DNA repair protein MutS, domain III"/>
    <property type="match status" value="1"/>
</dbReference>
<dbReference type="Gene3D" id="3.40.1170.10">
    <property type="entry name" value="DNA repair protein MutS, domain I"/>
    <property type="match status" value="1"/>
</dbReference>
<dbReference type="OrthoDB" id="10252754at2759"/>
<keyword evidence="3 9" id="KW-0547">Nucleotide-binding</keyword>
<evidence type="ECO:0000259" key="12">
    <source>
        <dbReference type="PROSITE" id="PS00486"/>
    </source>
</evidence>
<dbReference type="Proteomes" id="UP000664169">
    <property type="component" value="Unassembled WGS sequence"/>
</dbReference>
<evidence type="ECO:0000256" key="7">
    <source>
        <dbReference type="ARBA" id="ARBA00023204"/>
    </source>
</evidence>
<protein>
    <recommendedName>
        <fullName evidence="9">DNA mismatch repair protein</fullName>
    </recommendedName>
</protein>
<accession>A0A8H3FDH7</accession>
<evidence type="ECO:0000256" key="6">
    <source>
        <dbReference type="ARBA" id="ARBA00023125"/>
    </source>
</evidence>
<dbReference type="InterPro" id="IPR045076">
    <property type="entry name" value="MutS"/>
</dbReference>
<name>A0A8H3FDH7_9LECA</name>
<dbReference type="GO" id="GO:0032301">
    <property type="term" value="C:MutSalpha complex"/>
    <property type="evidence" value="ECO:0007669"/>
    <property type="project" value="TreeGrafter"/>
</dbReference>
<dbReference type="Pfam" id="PF01624">
    <property type="entry name" value="MutS_I"/>
    <property type="match status" value="1"/>
</dbReference>
<dbReference type="PIRSF" id="PIRSF037677">
    <property type="entry name" value="DNA_mis_repair_Msh6"/>
    <property type="match status" value="1"/>
</dbReference>
<dbReference type="InterPro" id="IPR007696">
    <property type="entry name" value="DNA_mismatch_repair_MutS_core"/>
</dbReference>
<dbReference type="AlphaFoldDB" id="A0A8H3FDH7"/>
<gene>
    <name evidence="13" type="ORF">GOMPHAMPRED_002792</name>
</gene>
<dbReference type="FunFam" id="3.40.1170.10:FF:000002">
    <property type="entry name" value="DNA mismatch repair protein"/>
    <property type="match status" value="1"/>
</dbReference>
<keyword evidence="6 9" id="KW-0238">DNA-binding</keyword>
<dbReference type="GO" id="GO:0006298">
    <property type="term" value="P:mismatch repair"/>
    <property type="evidence" value="ECO:0007669"/>
    <property type="project" value="InterPro"/>
</dbReference>
<dbReference type="SUPFAM" id="SSF55271">
    <property type="entry name" value="DNA repair protein MutS, domain I"/>
    <property type="match status" value="1"/>
</dbReference>
<evidence type="ECO:0000256" key="10">
    <source>
        <dbReference type="RuleBase" id="RU003756"/>
    </source>
</evidence>
<dbReference type="Gene3D" id="1.10.1420.10">
    <property type="match status" value="2"/>
</dbReference>
<evidence type="ECO:0000256" key="9">
    <source>
        <dbReference type="PIRNR" id="PIRNR037677"/>
    </source>
</evidence>
<dbReference type="SUPFAM" id="SSF52540">
    <property type="entry name" value="P-loop containing nucleoside triphosphate hydrolases"/>
    <property type="match status" value="1"/>
</dbReference>
<dbReference type="Pfam" id="PF00488">
    <property type="entry name" value="MutS_V"/>
    <property type="match status" value="1"/>
</dbReference>
<dbReference type="InterPro" id="IPR007861">
    <property type="entry name" value="DNA_mismatch_repair_MutS_clamp"/>
</dbReference>
<dbReference type="InterPro" id="IPR027417">
    <property type="entry name" value="P-loop_NTPase"/>
</dbReference>
<comment type="similarity">
    <text evidence="2 9 10">Belongs to the DNA mismatch repair MutS family.</text>
</comment>
<dbReference type="SUPFAM" id="SSF53150">
    <property type="entry name" value="DNA repair protein MutS, domain II"/>
    <property type="match status" value="1"/>
</dbReference>
<dbReference type="FunFam" id="1.10.1420.10:FF:000014">
    <property type="entry name" value="DNA mismatch repair protein"/>
    <property type="match status" value="1"/>
</dbReference>
<dbReference type="Pfam" id="PF05192">
    <property type="entry name" value="MutS_III"/>
    <property type="match status" value="1"/>
</dbReference>
<dbReference type="SMART" id="SM00534">
    <property type="entry name" value="MUTSac"/>
    <property type="match status" value="1"/>
</dbReference>
<reference evidence="13" key="1">
    <citation type="submission" date="2021-03" db="EMBL/GenBank/DDBJ databases">
        <authorList>
            <person name="Tagirdzhanova G."/>
        </authorList>
    </citation>
    <scope>NUCLEOTIDE SEQUENCE</scope>
</reference>
<organism evidence="13 14">
    <name type="scientific">Gomphillus americanus</name>
    <dbReference type="NCBI Taxonomy" id="1940652"/>
    <lineage>
        <taxon>Eukaryota</taxon>
        <taxon>Fungi</taxon>
        <taxon>Dikarya</taxon>
        <taxon>Ascomycota</taxon>
        <taxon>Pezizomycotina</taxon>
        <taxon>Lecanoromycetes</taxon>
        <taxon>OSLEUM clade</taxon>
        <taxon>Ostropomycetidae</taxon>
        <taxon>Ostropales</taxon>
        <taxon>Graphidaceae</taxon>
        <taxon>Gomphilloideae</taxon>
        <taxon>Gomphillus</taxon>
    </lineage>
</organism>
<dbReference type="Gene3D" id="3.40.50.300">
    <property type="entry name" value="P-loop containing nucleotide triphosphate hydrolases"/>
    <property type="match status" value="1"/>
</dbReference>
<dbReference type="GO" id="GO:0016887">
    <property type="term" value="F:ATP hydrolysis activity"/>
    <property type="evidence" value="ECO:0007669"/>
    <property type="project" value="UniProtKB-ARBA"/>
</dbReference>
<dbReference type="InterPro" id="IPR036187">
    <property type="entry name" value="DNA_mismatch_repair_MutS_sf"/>
</dbReference>
<evidence type="ECO:0000256" key="3">
    <source>
        <dbReference type="ARBA" id="ARBA00022741"/>
    </source>
</evidence>
<dbReference type="PANTHER" id="PTHR11361">
    <property type="entry name" value="DNA MISMATCH REPAIR PROTEIN MUTS FAMILY MEMBER"/>
    <property type="match status" value="1"/>
</dbReference>
<dbReference type="GO" id="GO:0140664">
    <property type="term" value="F:ATP-dependent DNA damage sensor activity"/>
    <property type="evidence" value="ECO:0007669"/>
    <property type="project" value="InterPro"/>
</dbReference>
<evidence type="ECO:0000256" key="2">
    <source>
        <dbReference type="ARBA" id="ARBA00006271"/>
    </source>
</evidence>
<sequence length="1244" mass="139767">MRHLFTHRLYRVYSGTANALKTPHSLVKKSSVPAAKNQKTLAAFFTKKAPSASASVPKDPDPASPTELPKKCVQSVPSKTHLLTPAPSSDAIDEDDEELIIPRRSRSKHNGLISPPAIDQEGPLSVELPILGSSPPRRSKKAVVYAESSSTDVDSDDAGAKTVKEPRRRLVKRRKIKHESEDDFEAPILDGEDEVNEGMITPFMFCTVINGEKEDFIVPDDSEDEEAVSYKRKKPSNKRATQGLSKSSRNPLEEVSVNISPHNSSGEDLEGCARVKLAARCYDQSAAIQHHPVVEPSKQHSSKKGNVKEEVRRSWLATILDAERHPVDHPDYDPRTVYVPPQDMADLTPFEKQYWEIKKNLWDTIVFFKKGKFYELYEHDATIGNQLFDLKLTDRVNMRMVGVPESTLQQWSNQFIAKGYKVAVVDQKETALGKEMRERESFGKKEEKIIKRELSHILTCGTLVDGNMLPDDMATYCVAIKESLVDDQIVFGIAMVDAATSQFSIAQFTDDVDLTKFETFVAQTRPQELILEKSCISTKAMRILKNNTSLTTLWHMFKPEKEFWTADRAVQEINAGEYFTGKMENEWPSVLQQAKEQETAMSAFGALLQHLRVLKLDADLISLGNFQSYNPIRKASNLVLDGQTLINLEVFANTYDGGADGTLFQLLNHCVTPFGKRLFKQWICHPLADAKKINARLDAVEALNADTATKDRFTGCLAKMPDLERLISRIHAKSCKVSDFVKVLDGFEQIDYTMQVLGQIGDGQGLLGQLVSSMPDIQDILEEWKTKFDYDKARREDLIVPTKGKVAHFDESQDTIKKIEKQLNDILIRTRKDLKSNKIEFRNNGKEIYQLEVPISVKGVPKDWNQMSATKAVKRYYFPELKRLVRDLEEALESHGQLVRDLNRYFFAEFDEHYEIWKTAIELVARLDCLMSLAKASSSLGEPACRPIFVDEERSVLEFEELRHPCMLSNNMDFIPNDVRLGGDIANINVLTGANAAGKSTILRMASPVFIRLTTTNSLQTCIAVIMAQIGCYVPCSYARLNPVDRVMSRLGANDNIFAAQSTFFVELSETKKILAEATPRSLVILDELGRGTSSYDGVAVAEAVLHHIASHIGCIGFFATHYHSLAEEFKDHPEIRNKRMRILVDKENRKITPLYKLEDGIAEGSFGMHCASMCGIPEHVVVRAEQAATAWEHTSRLKESLEQAREGCYIPLGLQSDVASLLSDNTEMDVRGLEVLRLAIEAL</sequence>
<dbReference type="InterPro" id="IPR007860">
    <property type="entry name" value="DNA_mmatch_repair_MutS_con_dom"/>
</dbReference>
<dbReference type="InterPro" id="IPR016151">
    <property type="entry name" value="DNA_mismatch_repair_MutS_N"/>
</dbReference>